<evidence type="ECO:0000313" key="4">
    <source>
        <dbReference type="Proteomes" id="UP000192674"/>
    </source>
</evidence>
<evidence type="ECO:0000259" key="2">
    <source>
        <dbReference type="Pfam" id="PF21806"/>
    </source>
</evidence>
<evidence type="ECO:0000313" key="3">
    <source>
        <dbReference type="EMBL" id="SMC51593.1"/>
    </source>
</evidence>
<accession>A0A1Y5WX21</accession>
<dbReference type="InterPro" id="IPR049244">
    <property type="entry name" value="DUF6879"/>
</dbReference>
<reference evidence="3 4" key="1">
    <citation type="submission" date="2017-04" db="EMBL/GenBank/DDBJ databases">
        <authorList>
            <person name="Afonso C.L."/>
            <person name="Miller P.J."/>
            <person name="Scott M.A."/>
            <person name="Spackman E."/>
            <person name="Goraichik I."/>
            <person name="Dimitrov K.M."/>
            <person name="Suarez D.L."/>
            <person name="Swayne D.E."/>
        </authorList>
    </citation>
    <scope>NUCLEOTIDE SEQUENCE [LARGE SCALE GENOMIC DNA]</scope>
    <source>
        <strain evidence="3 4">DSM 43828</strain>
    </source>
</reference>
<protein>
    <recommendedName>
        <fullName evidence="2">DUF6879 domain-containing protein</fullName>
    </recommendedName>
</protein>
<keyword evidence="1" id="KW-1133">Transmembrane helix</keyword>
<feature type="transmembrane region" description="Helical" evidence="1">
    <location>
        <begin position="35"/>
        <end position="56"/>
    </location>
</feature>
<evidence type="ECO:0000256" key="1">
    <source>
        <dbReference type="SAM" id="Phobius"/>
    </source>
</evidence>
<dbReference type="AlphaFoldDB" id="A0A1Y5WX21"/>
<proteinExistence type="predicted"/>
<dbReference type="OrthoDB" id="3690563at2"/>
<name>A0A1Y5WX21_KIBAR</name>
<dbReference type="RefSeq" id="WP_084424250.1">
    <property type="nucleotide sequence ID" value="NZ_FWXV01000001.1"/>
</dbReference>
<keyword evidence="4" id="KW-1185">Reference proteome</keyword>
<keyword evidence="1" id="KW-0812">Transmembrane</keyword>
<dbReference type="Proteomes" id="UP000192674">
    <property type="component" value="Unassembled WGS sequence"/>
</dbReference>
<organism evidence="3 4">
    <name type="scientific">Kibdelosporangium aridum</name>
    <dbReference type="NCBI Taxonomy" id="2030"/>
    <lineage>
        <taxon>Bacteria</taxon>
        <taxon>Bacillati</taxon>
        <taxon>Actinomycetota</taxon>
        <taxon>Actinomycetes</taxon>
        <taxon>Pseudonocardiales</taxon>
        <taxon>Pseudonocardiaceae</taxon>
        <taxon>Kibdelosporangium</taxon>
    </lineage>
</organism>
<gene>
    <name evidence="3" type="ORF">SAMN05661093_00308</name>
</gene>
<dbReference type="EMBL" id="FWXV01000001">
    <property type="protein sequence ID" value="SMC51593.1"/>
    <property type="molecule type" value="Genomic_DNA"/>
</dbReference>
<feature type="domain" description="DUF6879" evidence="2">
    <location>
        <begin position="198"/>
        <end position="313"/>
    </location>
</feature>
<keyword evidence="1" id="KW-0472">Membrane</keyword>
<dbReference type="Pfam" id="PF21806">
    <property type="entry name" value="DUF6879"/>
    <property type="match status" value="1"/>
</dbReference>
<sequence length="329" mass="36552">MGKNDVRTSVLRKITVTSVIGGITFPLTNFLFDSLTAQLIGAVSVGAVTLVVQFLMDFERRLGSVEDSQSEQTEDIRRALDEGFAKVSAATQLCAQLEAAGMRTEALGRLVAQAAEMEHVSSNLQRGFIDTEMDRVTYVLHAFGEKEATYNGEDREWLLGLTRNVTKSIDAISTSTADAGRTEFENGFWGSNLGRYYLAAQQDAVCKGIRVRRIFVVHSAESIDDHGLLSVCRTQASLGIEVRVLDITNVPSTPTSNSILHDFILFDDELSYDVVTAEGSAPSILCTRLVLREEEIKKRRDRFRHFWDWATPLSIVDDRLAGRVLRRQG</sequence>